<dbReference type="Pfam" id="PF00096">
    <property type="entry name" value="zf-C2H2"/>
    <property type="match status" value="2"/>
</dbReference>
<feature type="region of interest" description="Disordered" evidence="8">
    <location>
        <begin position="517"/>
        <end position="551"/>
    </location>
</feature>
<evidence type="ECO:0000259" key="9">
    <source>
        <dbReference type="PROSITE" id="PS50097"/>
    </source>
</evidence>
<evidence type="ECO:0000256" key="3">
    <source>
        <dbReference type="ARBA" id="ARBA00022737"/>
    </source>
</evidence>
<comment type="subcellular location">
    <subcellularLocation>
        <location evidence="1">Nucleus</location>
    </subcellularLocation>
</comment>
<feature type="domain" description="C2H2-type" evidence="10">
    <location>
        <begin position="650"/>
        <end position="677"/>
    </location>
</feature>
<reference evidence="11" key="1">
    <citation type="submission" date="2014-08" db="EMBL/GenBank/DDBJ databases">
        <authorList>
            <person name="Senf B."/>
            <person name="Petzold A."/>
            <person name="Downie B.R."/>
            <person name="Koch P."/>
            <person name="Platzer M."/>
        </authorList>
    </citation>
    <scope>NUCLEOTIDE SEQUENCE [LARGE SCALE GENOMIC DNA]</scope>
    <source>
        <strain evidence="11">GRZ</strain>
    </source>
</reference>
<dbReference type="Gene3D" id="3.30.160.60">
    <property type="entry name" value="Classic Zinc Finger"/>
    <property type="match status" value="2"/>
</dbReference>
<feature type="compositionally biased region" description="Polar residues" evidence="8">
    <location>
        <begin position="617"/>
        <end position="628"/>
    </location>
</feature>
<feature type="region of interest" description="Disordered" evidence="8">
    <location>
        <begin position="384"/>
        <end position="417"/>
    </location>
</feature>
<dbReference type="AlphaFoldDB" id="A0A8C6K7U6"/>
<dbReference type="SUPFAM" id="SSF54695">
    <property type="entry name" value="POZ domain"/>
    <property type="match status" value="1"/>
</dbReference>
<dbReference type="PROSITE" id="PS50097">
    <property type="entry name" value="BTB"/>
    <property type="match status" value="1"/>
</dbReference>
<dbReference type="SUPFAM" id="SSF57667">
    <property type="entry name" value="beta-beta-alpha zinc fingers"/>
    <property type="match status" value="1"/>
</dbReference>
<dbReference type="PANTHER" id="PTHR24394:SF44">
    <property type="entry name" value="ZINC FINGER PROTEIN 271-LIKE"/>
    <property type="match status" value="1"/>
</dbReference>
<evidence type="ECO:0000256" key="7">
    <source>
        <dbReference type="PROSITE-ProRule" id="PRU00042"/>
    </source>
</evidence>
<dbReference type="GO" id="GO:0005634">
    <property type="term" value="C:nucleus"/>
    <property type="evidence" value="ECO:0007669"/>
    <property type="project" value="UniProtKB-SubCell"/>
</dbReference>
<proteinExistence type="predicted"/>
<accession>A0A8C6K7U6</accession>
<feature type="region of interest" description="Disordered" evidence="8">
    <location>
        <begin position="454"/>
        <end position="473"/>
    </location>
</feature>
<evidence type="ECO:0000259" key="10">
    <source>
        <dbReference type="PROSITE" id="PS50157"/>
    </source>
</evidence>
<feature type="compositionally biased region" description="Low complexity" evidence="8">
    <location>
        <begin position="321"/>
        <end position="333"/>
    </location>
</feature>
<keyword evidence="6" id="KW-0539">Nucleus</keyword>
<dbReference type="InterPro" id="IPR013087">
    <property type="entry name" value="Znf_C2H2_type"/>
</dbReference>
<reference evidence="11" key="2">
    <citation type="submission" date="2025-08" db="UniProtKB">
        <authorList>
            <consortium name="Ensembl"/>
        </authorList>
    </citation>
    <scope>IDENTIFICATION</scope>
</reference>
<dbReference type="RefSeq" id="XP_070411057.1">
    <property type="nucleotide sequence ID" value="XM_070554956.1"/>
</dbReference>
<evidence type="ECO:0000313" key="12">
    <source>
        <dbReference type="Proteomes" id="UP000694548"/>
    </source>
</evidence>
<evidence type="ECO:0000256" key="8">
    <source>
        <dbReference type="SAM" id="MobiDB-lite"/>
    </source>
</evidence>
<keyword evidence="4 7" id="KW-0863">Zinc-finger</keyword>
<keyword evidence="2" id="KW-0479">Metal-binding</keyword>
<evidence type="ECO:0000256" key="6">
    <source>
        <dbReference type="ARBA" id="ARBA00023242"/>
    </source>
</evidence>
<dbReference type="SMART" id="SM00225">
    <property type="entry name" value="BTB"/>
    <property type="match status" value="1"/>
</dbReference>
<dbReference type="InterPro" id="IPR000210">
    <property type="entry name" value="BTB/POZ_dom"/>
</dbReference>
<dbReference type="GO" id="GO:0000981">
    <property type="term" value="F:DNA-binding transcription factor activity, RNA polymerase II-specific"/>
    <property type="evidence" value="ECO:0007669"/>
    <property type="project" value="TreeGrafter"/>
</dbReference>
<protein>
    <submittedName>
        <fullName evidence="11">Uncharacterized protein</fullName>
    </submittedName>
</protein>
<feature type="compositionally biased region" description="Polar residues" evidence="8">
    <location>
        <begin position="334"/>
        <end position="353"/>
    </location>
</feature>
<dbReference type="PANTHER" id="PTHR24394">
    <property type="entry name" value="ZINC FINGER PROTEIN"/>
    <property type="match status" value="1"/>
</dbReference>
<feature type="region of interest" description="Disordered" evidence="8">
    <location>
        <begin position="268"/>
        <end position="290"/>
    </location>
</feature>
<dbReference type="Ensembl" id="ENSNFUT00015002070.1">
    <property type="protein sequence ID" value="ENSNFUP00015001926.1"/>
    <property type="gene ID" value="ENSNFUG00015001059.1"/>
</dbReference>
<dbReference type="GO" id="GO:0008270">
    <property type="term" value="F:zinc ion binding"/>
    <property type="evidence" value="ECO:0007669"/>
    <property type="project" value="UniProtKB-KW"/>
</dbReference>
<dbReference type="CDD" id="cd18186">
    <property type="entry name" value="BTB_POZ_ZBTB_KLHL-like"/>
    <property type="match status" value="1"/>
</dbReference>
<evidence type="ECO:0000256" key="4">
    <source>
        <dbReference type="ARBA" id="ARBA00022771"/>
    </source>
</evidence>
<evidence type="ECO:0000256" key="2">
    <source>
        <dbReference type="ARBA" id="ARBA00022723"/>
    </source>
</evidence>
<keyword evidence="5" id="KW-0862">Zinc</keyword>
<dbReference type="FunFam" id="3.30.160.60:FF:000446">
    <property type="entry name" value="Zinc finger protein"/>
    <property type="match status" value="1"/>
</dbReference>
<dbReference type="GeneID" id="107375214"/>
<feature type="region of interest" description="Disordered" evidence="8">
    <location>
        <begin position="321"/>
        <end position="358"/>
    </location>
</feature>
<keyword evidence="3" id="KW-0677">Repeat</keyword>
<dbReference type="Proteomes" id="UP000694548">
    <property type="component" value="Chromosome sgr02"/>
</dbReference>
<organism evidence="11 12">
    <name type="scientific">Nothobranchius furzeri</name>
    <name type="common">Turquoise killifish</name>
    <dbReference type="NCBI Taxonomy" id="105023"/>
    <lineage>
        <taxon>Eukaryota</taxon>
        <taxon>Metazoa</taxon>
        <taxon>Chordata</taxon>
        <taxon>Craniata</taxon>
        <taxon>Vertebrata</taxon>
        <taxon>Euteleostomi</taxon>
        <taxon>Actinopterygii</taxon>
        <taxon>Neopterygii</taxon>
        <taxon>Teleostei</taxon>
        <taxon>Neoteleostei</taxon>
        <taxon>Acanthomorphata</taxon>
        <taxon>Ovalentaria</taxon>
        <taxon>Atherinomorphae</taxon>
        <taxon>Cyprinodontiformes</taxon>
        <taxon>Nothobranchiidae</taxon>
        <taxon>Nothobranchius</taxon>
    </lineage>
</organism>
<feature type="compositionally biased region" description="Polar residues" evidence="8">
    <location>
        <begin position="517"/>
        <end position="528"/>
    </location>
</feature>
<dbReference type="Pfam" id="PF00651">
    <property type="entry name" value="BTB"/>
    <property type="match status" value="1"/>
</dbReference>
<feature type="domain" description="C2H2-type" evidence="10">
    <location>
        <begin position="678"/>
        <end position="700"/>
    </location>
</feature>
<dbReference type="PROSITE" id="PS50157">
    <property type="entry name" value="ZINC_FINGER_C2H2_2"/>
    <property type="match status" value="2"/>
</dbReference>
<dbReference type="GeneTree" id="ENSGT00940000175871"/>
<dbReference type="SMART" id="SM00355">
    <property type="entry name" value="ZnF_C2H2"/>
    <property type="match status" value="2"/>
</dbReference>
<feature type="compositionally biased region" description="Polar residues" evidence="8">
    <location>
        <begin position="540"/>
        <end position="551"/>
    </location>
</feature>
<feature type="compositionally biased region" description="Basic and acidic residues" evidence="8">
    <location>
        <begin position="268"/>
        <end position="279"/>
    </location>
</feature>
<dbReference type="PROSITE" id="PS00028">
    <property type="entry name" value="ZINC_FINGER_C2H2_1"/>
    <property type="match status" value="2"/>
</dbReference>
<feature type="domain" description="BTB" evidence="9">
    <location>
        <begin position="38"/>
        <end position="103"/>
    </location>
</feature>
<feature type="region of interest" description="Disordered" evidence="8">
    <location>
        <begin position="580"/>
        <end position="647"/>
    </location>
</feature>
<reference evidence="11" key="3">
    <citation type="submission" date="2025-09" db="UniProtKB">
        <authorList>
            <consortium name="Ensembl"/>
        </authorList>
    </citation>
    <scope>IDENTIFICATION</scope>
</reference>
<dbReference type="Gene3D" id="3.30.710.10">
    <property type="entry name" value="Potassium Channel Kv1.1, Chain A"/>
    <property type="match status" value="1"/>
</dbReference>
<name>A0A8C6K7U6_NOTFU</name>
<dbReference type="InterPro" id="IPR011333">
    <property type="entry name" value="SKP1/BTB/POZ_sf"/>
</dbReference>
<evidence type="ECO:0000313" key="11">
    <source>
        <dbReference type="Ensembl" id="ENSNFUP00015001926.1"/>
    </source>
</evidence>
<keyword evidence="12" id="KW-1185">Reference proteome</keyword>
<evidence type="ECO:0000256" key="1">
    <source>
        <dbReference type="ARBA" id="ARBA00004123"/>
    </source>
</evidence>
<evidence type="ECO:0000256" key="5">
    <source>
        <dbReference type="ARBA" id="ARBA00022833"/>
    </source>
</evidence>
<dbReference type="InterPro" id="IPR036236">
    <property type="entry name" value="Znf_C2H2_sf"/>
</dbReference>
<sequence>MGFLFIHFLQTTSAEDAGLYSASLMKHLNLQRGRGQFCDCVLRQNSDQVYPVHRCVLAASSPVLASILSSTGALVELQDPCLSESVIVFLLDYIYTGILPSSLSQQQYHRLLTAARHLQMKELQEALRAAWKQLIAEDISSNGAVIHTFDDPPLISQTVQGSSNVGVFEEAQINSAGLDSRFKGGGKDCDRPYGKTLKIPNSSCSLESVDRVNAHDAKDVPHFAQDLMQNGCASSEGCDLPGANQGELKNEAKSSSFVNSDILQRCTEEKLPRKSEGRRRSSSSSSSSSHLWCGAVPVIRYSRRASVLQLAEAWEVSQFISSNTTPVSRSSSTDNDNSVKGVTTNEAGSQDSGNHNKENVCTIHPDLCNNYSGSISHQLIPNSNEQSCKGLAPNTDHTEQALHDSSQSKGLKHQMESDFDRLPSKLRHLDCYEWNVSPTREAKEQIKNWGLVDPFPVQDSETGSDSCSEDSLEVEAKEEHDFSGKFLLETDTQDNRCDLNGPETNWYPSKRETISIQQENKPNSTSNAPEAGLDDAPGPRNSTSTKSTESCSYVEDIYGTIDQRYYGNLHSEWLPHPDAHLSADRHSKPVSSHNSGDSSDEGEAGSSAVSPPHGPDSVQTSMPPTSSVCKPLGLPADRSAHLSSPNHQPLQCSLCDRSFSQRGSLNRHVRSHLGVRPFPCPRCPMTFSRQYRVTEHMRVHLRCPLGNGHQKTSDSFIKGHEERPQN</sequence>